<keyword evidence="2" id="KW-1185">Reference proteome</keyword>
<protein>
    <submittedName>
        <fullName evidence="1">Uncharacterized protein</fullName>
    </submittedName>
</protein>
<comment type="caution">
    <text evidence="1">The sequence shown here is derived from an EMBL/GenBank/DDBJ whole genome shotgun (WGS) entry which is preliminary data.</text>
</comment>
<sequence>VTNDALKKKESKIRSALDVPEFDTSDWMENFGKNIQEMTYQRITIPQCEKFEIAEMDAPEDSFKYTKDEMYRQMRANHLLAEIQEKKIMD</sequence>
<reference evidence="2" key="1">
    <citation type="submission" date="2022-10" db="EMBL/GenBank/DDBJ databases">
        <title>Genome assembly of Pristionchus species.</title>
        <authorList>
            <person name="Yoshida K."/>
            <person name="Sommer R.J."/>
        </authorList>
    </citation>
    <scope>NUCLEOTIDE SEQUENCE [LARGE SCALE GENOMIC DNA]</scope>
    <source>
        <strain evidence="2">RS5460</strain>
    </source>
</reference>
<feature type="non-terminal residue" evidence="1">
    <location>
        <position position="1"/>
    </location>
</feature>
<dbReference type="AlphaFoldDB" id="A0AAN5I8Q2"/>
<dbReference type="EMBL" id="BTRK01000005">
    <property type="protein sequence ID" value="GMR54391.1"/>
    <property type="molecule type" value="Genomic_DNA"/>
</dbReference>
<name>A0AAN5I8Q2_9BILA</name>
<proteinExistence type="predicted"/>
<feature type="non-terminal residue" evidence="1">
    <location>
        <position position="90"/>
    </location>
</feature>
<accession>A0AAN5I8Q2</accession>
<evidence type="ECO:0000313" key="1">
    <source>
        <dbReference type="EMBL" id="GMR54391.1"/>
    </source>
</evidence>
<organism evidence="1 2">
    <name type="scientific">Pristionchus mayeri</name>
    <dbReference type="NCBI Taxonomy" id="1317129"/>
    <lineage>
        <taxon>Eukaryota</taxon>
        <taxon>Metazoa</taxon>
        <taxon>Ecdysozoa</taxon>
        <taxon>Nematoda</taxon>
        <taxon>Chromadorea</taxon>
        <taxon>Rhabditida</taxon>
        <taxon>Rhabditina</taxon>
        <taxon>Diplogasteromorpha</taxon>
        <taxon>Diplogasteroidea</taxon>
        <taxon>Neodiplogasteridae</taxon>
        <taxon>Pristionchus</taxon>
    </lineage>
</organism>
<dbReference type="Proteomes" id="UP001328107">
    <property type="component" value="Unassembled WGS sequence"/>
</dbReference>
<evidence type="ECO:0000313" key="2">
    <source>
        <dbReference type="Proteomes" id="UP001328107"/>
    </source>
</evidence>
<gene>
    <name evidence="1" type="ORF">PMAYCL1PPCAC_24586</name>
</gene>